<gene>
    <name evidence="2" type="ORF">CEB94_04205</name>
</gene>
<name>A0A6G5R8D6_9ACTN</name>
<dbReference type="AlphaFoldDB" id="A0A6G5R8D6"/>
<dbReference type="PANTHER" id="PTHR32251:SF17">
    <property type="entry name" value="STEROID 5-ALPHA REDUCTASE C-TERMINAL DOMAIN-CONTAINING PROTEIN"/>
    <property type="match status" value="1"/>
</dbReference>
<protein>
    <recommendedName>
        <fullName evidence="4">Steroid 5-alpha reductase C-terminal domain-containing protein</fullName>
    </recommendedName>
</protein>
<keyword evidence="1" id="KW-0472">Membrane</keyword>
<organism evidence="2 3">
    <name type="scientific">Streptomyces hawaiiensis</name>
    <dbReference type="NCBI Taxonomy" id="67305"/>
    <lineage>
        <taxon>Bacteria</taxon>
        <taxon>Bacillati</taxon>
        <taxon>Actinomycetota</taxon>
        <taxon>Actinomycetes</taxon>
        <taxon>Kitasatosporales</taxon>
        <taxon>Streptomycetaceae</taxon>
        <taxon>Streptomyces</taxon>
    </lineage>
</organism>
<sequence length="320" mass="36433">MCISVSLLEGVAMATVRRTMPFAIYVVMFAALALQSDLTGFMVCNLLVQLAVFVVGACLPAHRTGFMSYVDVAWPWGLALIGVQVLVFGGLDSPAAVATAAIYLLMGMRMGAWALRFMVFKRLPGELPRYQYQRRRWERDGFRNEKVSLQVEIMVQCGANIAALAVPAALATVRPARLDVVSVAAIALWAVFWVFESVADLQKARFADRTRRDGVRRTCDSGLWRYSRHPNYFGQWMQWSSLILLSLPVLIDRWPHHHIVFGLLTALALAWISWTTYHMLVHYTGAVPAEYFSRQRRPDYIRYQRVTNRFFPGLRRTTHQ</sequence>
<dbReference type="Pfam" id="PF06966">
    <property type="entry name" value="DUF1295"/>
    <property type="match status" value="1"/>
</dbReference>
<evidence type="ECO:0000256" key="1">
    <source>
        <dbReference type="SAM" id="Phobius"/>
    </source>
</evidence>
<keyword evidence="1" id="KW-0812">Transmembrane</keyword>
<keyword evidence="3" id="KW-1185">Reference proteome</keyword>
<reference evidence="2 3" key="1">
    <citation type="submission" date="2017-06" db="EMBL/GenBank/DDBJ databases">
        <title>Complete Genome Sequence of Streptomyces hawaiiensis NRRL 15010 and insights into acyldepsipeptides biosynthesis.</title>
        <authorList>
            <person name="Mariita R.M."/>
            <person name="Sello J.K."/>
        </authorList>
    </citation>
    <scope>NUCLEOTIDE SEQUENCE [LARGE SCALE GENOMIC DNA]</scope>
    <source>
        <strain evidence="2 3">ATCC 12236</strain>
    </source>
</reference>
<proteinExistence type="predicted"/>
<dbReference type="InterPro" id="IPR010721">
    <property type="entry name" value="UstE-like"/>
</dbReference>
<dbReference type="EMBL" id="CP021978">
    <property type="protein sequence ID" value="QCD54154.1"/>
    <property type="molecule type" value="Genomic_DNA"/>
</dbReference>
<evidence type="ECO:0008006" key="4">
    <source>
        <dbReference type="Google" id="ProtNLM"/>
    </source>
</evidence>
<feature type="transmembrane region" description="Helical" evidence="1">
    <location>
        <begin position="176"/>
        <end position="195"/>
    </location>
</feature>
<feature type="transmembrane region" description="Helical" evidence="1">
    <location>
        <begin position="97"/>
        <end position="119"/>
    </location>
</feature>
<feature type="transmembrane region" description="Helical" evidence="1">
    <location>
        <begin position="257"/>
        <end position="274"/>
    </location>
</feature>
<dbReference type="Gene3D" id="1.20.120.1630">
    <property type="match status" value="1"/>
</dbReference>
<dbReference type="GO" id="GO:0016020">
    <property type="term" value="C:membrane"/>
    <property type="evidence" value="ECO:0007669"/>
    <property type="project" value="TreeGrafter"/>
</dbReference>
<dbReference type="Proteomes" id="UP000495940">
    <property type="component" value="Chromosome"/>
</dbReference>
<dbReference type="KEGG" id="shaw:CEB94_04205"/>
<accession>A0A6G5R8D6</accession>
<evidence type="ECO:0000313" key="2">
    <source>
        <dbReference type="EMBL" id="QCD54154.1"/>
    </source>
</evidence>
<evidence type="ECO:0000313" key="3">
    <source>
        <dbReference type="Proteomes" id="UP000495940"/>
    </source>
</evidence>
<feature type="transmembrane region" description="Helical" evidence="1">
    <location>
        <begin position="153"/>
        <end position="170"/>
    </location>
</feature>
<feature type="transmembrane region" description="Helical" evidence="1">
    <location>
        <begin position="16"/>
        <end position="34"/>
    </location>
</feature>
<dbReference type="PANTHER" id="PTHR32251">
    <property type="entry name" value="3-OXO-5-ALPHA-STEROID 4-DEHYDROGENASE"/>
    <property type="match status" value="1"/>
</dbReference>
<keyword evidence="1" id="KW-1133">Transmembrane helix</keyword>
<feature type="transmembrane region" description="Helical" evidence="1">
    <location>
        <begin position="73"/>
        <end position="91"/>
    </location>
</feature>